<evidence type="ECO:0000256" key="1">
    <source>
        <dbReference type="SAM" id="MobiDB-lite"/>
    </source>
</evidence>
<dbReference type="EMBL" id="OU963867">
    <property type="protein sequence ID" value="CAH0392356.1"/>
    <property type="molecule type" value="Genomic_DNA"/>
</dbReference>
<dbReference type="Gene3D" id="4.10.60.10">
    <property type="entry name" value="Zinc finger, CCHC-type"/>
    <property type="match status" value="1"/>
</dbReference>
<evidence type="ECO:0000313" key="3">
    <source>
        <dbReference type="Proteomes" id="UP001152759"/>
    </source>
</evidence>
<sequence>MAPPTHAHRPYFSPQTHGSMWPPLRQPLVPAQPKNNLPRTKRAITPKPTPAPEREENANETILQIQDSDKALNADQVLDIVQQNVRLQQSGLYVLKTKRDYEHREVVVTLKNNYKANSIIAKALADTNLVVKEISSILTGVEIQEAPGHLSEEETIEALYDNNHELHLILKEKFTTSIVRMVKGKSKNEATNKWIIQASPEIQSKIAELGTLSFGTWCGGQAKKHFDSRRCFNCLAFNHAARQCTDTGPTCSRWARFGHMKDTCTDKIENDSATEDSSDIIGPTESSNDVIGPSESSDDSPEPKRPRLL</sequence>
<evidence type="ECO:0000313" key="2">
    <source>
        <dbReference type="EMBL" id="CAH0392356.1"/>
    </source>
</evidence>
<reference evidence="2" key="1">
    <citation type="submission" date="2021-12" db="EMBL/GenBank/DDBJ databases">
        <authorList>
            <person name="King R."/>
        </authorList>
    </citation>
    <scope>NUCLEOTIDE SEQUENCE</scope>
</reference>
<dbReference type="GO" id="GO:0008270">
    <property type="term" value="F:zinc ion binding"/>
    <property type="evidence" value="ECO:0007669"/>
    <property type="project" value="InterPro"/>
</dbReference>
<dbReference type="SUPFAM" id="SSF57756">
    <property type="entry name" value="Retrovirus zinc finger-like domains"/>
    <property type="match status" value="1"/>
</dbReference>
<dbReference type="Proteomes" id="UP001152759">
    <property type="component" value="Chromosome 6"/>
</dbReference>
<accession>A0A9P0AI76</accession>
<name>A0A9P0AI76_BEMTA</name>
<feature type="region of interest" description="Disordered" evidence="1">
    <location>
        <begin position="1"/>
        <end position="57"/>
    </location>
</feature>
<protein>
    <recommendedName>
        <fullName evidence="4">Gag-like protein</fullName>
    </recommendedName>
</protein>
<gene>
    <name evidence="2" type="ORF">BEMITA_LOCUS10882</name>
</gene>
<dbReference type="AlphaFoldDB" id="A0A9P0AI76"/>
<feature type="region of interest" description="Disordered" evidence="1">
    <location>
        <begin position="269"/>
        <end position="309"/>
    </location>
</feature>
<evidence type="ECO:0008006" key="4">
    <source>
        <dbReference type="Google" id="ProtNLM"/>
    </source>
</evidence>
<dbReference type="InterPro" id="IPR036875">
    <property type="entry name" value="Znf_CCHC_sf"/>
</dbReference>
<organism evidence="2 3">
    <name type="scientific">Bemisia tabaci</name>
    <name type="common">Sweetpotato whitefly</name>
    <name type="synonym">Aleurodes tabaci</name>
    <dbReference type="NCBI Taxonomy" id="7038"/>
    <lineage>
        <taxon>Eukaryota</taxon>
        <taxon>Metazoa</taxon>
        <taxon>Ecdysozoa</taxon>
        <taxon>Arthropoda</taxon>
        <taxon>Hexapoda</taxon>
        <taxon>Insecta</taxon>
        <taxon>Pterygota</taxon>
        <taxon>Neoptera</taxon>
        <taxon>Paraneoptera</taxon>
        <taxon>Hemiptera</taxon>
        <taxon>Sternorrhyncha</taxon>
        <taxon>Aleyrodoidea</taxon>
        <taxon>Aleyrodidae</taxon>
        <taxon>Aleyrodinae</taxon>
        <taxon>Bemisia</taxon>
    </lineage>
</organism>
<proteinExistence type="predicted"/>
<keyword evidence="3" id="KW-1185">Reference proteome</keyword>
<dbReference type="GO" id="GO:0003676">
    <property type="term" value="F:nucleic acid binding"/>
    <property type="evidence" value="ECO:0007669"/>
    <property type="project" value="InterPro"/>
</dbReference>